<sequence>MKKFNTNLDFTNNLPLAIDTVTSVVKRAASQIGSALKEEEREEKDAVIKKRLEDLESKVSTVNDNVAQMLAMMQQREN</sequence>
<accession>A0A177A5W1</accession>
<reference evidence="1" key="1">
    <citation type="submission" date="2016-03" db="EMBL/GenBank/DDBJ databases">
        <title>Updated assembly of Pseudogymnoascus destructans, the fungus causing white-nose syndrome of bats.</title>
        <authorList>
            <person name="Palmer J.M."/>
            <person name="Drees K.P."/>
            <person name="Foster J.T."/>
            <person name="Lindner D.L."/>
        </authorList>
    </citation>
    <scope>NUCLEOTIDE SEQUENCE [LARGE SCALE GENOMIC DNA]</scope>
    <source>
        <strain evidence="1">20631-21</strain>
    </source>
</reference>
<dbReference type="VEuPathDB" id="FungiDB:GMDG_04420"/>
<dbReference type="Proteomes" id="UP000077154">
    <property type="component" value="Unassembled WGS sequence"/>
</dbReference>
<dbReference type="AlphaFoldDB" id="A0A177A5W1"/>
<gene>
    <name evidence="1" type="ORF">VC83_07218</name>
</gene>
<protein>
    <submittedName>
        <fullName evidence="1">Uncharacterized protein</fullName>
    </submittedName>
</protein>
<proteinExistence type="predicted"/>
<organism evidence="1">
    <name type="scientific">Pseudogymnoascus destructans</name>
    <dbReference type="NCBI Taxonomy" id="655981"/>
    <lineage>
        <taxon>Eukaryota</taxon>
        <taxon>Fungi</taxon>
        <taxon>Dikarya</taxon>
        <taxon>Ascomycota</taxon>
        <taxon>Pezizomycotina</taxon>
        <taxon>Leotiomycetes</taxon>
        <taxon>Thelebolales</taxon>
        <taxon>Thelebolaceae</taxon>
        <taxon>Pseudogymnoascus</taxon>
    </lineage>
</organism>
<dbReference type="RefSeq" id="XP_024321817.1">
    <property type="nucleotide sequence ID" value="XM_024470794.1"/>
</dbReference>
<evidence type="ECO:0000313" key="1">
    <source>
        <dbReference type="EMBL" id="OAF56523.1"/>
    </source>
</evidence>
<dbReference type="GeneID" id="36290267"/>
<dbReference type="EMBL" id="KV441403">
    <property type="protein sequence ID" value="OAF56523.1"/>
    <property type="molecule type" value="Genomic_DNA"/>
</dbReference>
<name>A0A177A5W1_9PEZI</name>